<comment type="caution">
    <text evidence="4">Lacks conserved residue(s) required for the propagation of feature annotation.</text>
</comment>
<keyword evidence="2" id="KW-1015">Disulfide bond</keyword>
<evidence type="ECO:0000256" key="3">
    <source>
        <dbReference type="ARBA" id="ARBA00023180"/>
    </source>
</evidence>
<gene>
    <name evidence="6" type="ORF">F7725_012987</name>
</gene>
<dbReference type="InterPro" id="IPR048825">
    <property type="entry name" value="C7_KAZAL"/>
</dbReference>
<evidence type="ECO:0000256" key="4">
    <source>
        <dbReference type="PROSITE-ProRule" id="PRU00302"/>
    </source>
</evidence>
<keyword evidence="3" id="KW-0325">Glycoprotein</keyword>
<keyword evidence="1" id="KW-0677">Repeat</keyword>
<dbReference type="EMBL" id="JAAKFY010000010">
    <property type="protein sequence ID" value="KAF3851215.1"/>
    <property type="molecule type" value="Genomic_DNA"/>
</dbReference>
<evidence type="ECO:0000313" key="6">
    <source>
        <dbReference type="EMBL" id="KAF3851215.1"/>
    </source>
</evidence>
<dbReference type="Pfam" id="PF00084">
    <property type="entry name" value="Sushi"/>
    <property type="match status" value="1"/>
</dbReference>
<dbReference type="InterPro" id="IPR000436">
    <property type="entry name" value="Sushi_SCR_CCP_dom"/>
</dbReference>
<dbReference type="SMART" id="SM00032">
    <property type="entry name" value="CCP"/>
    <property type="match status" value="2"/>
</dbReference>
<dbReference type="Gene3D" id="2.10.70.10">
    <property type="entry name" value="Complement Module, domain 1"/>
    <property type="match status" value="2"/>
</dbReference>
<proteinExistence type="predicted"/>
<dbReference type="InterPro" id="IPR035976">
    <property type="entry name" value="Sushi/SCR/CCP_sf"/>
</dbReference>
<evidence type="ECO:0000313" key="7">
    <source>
        <dbReference type="Proteomes" id="UP000518266"/>
    </source>
</evidence>
<evidence type="ECO:0000256" key="1">
    <source>
        <dbReference type="ARBA" id="ARBA00022737"/>
    </source>
</evidence>
<sequence>MLSTVFHRTMEPQCFDQTLPASQICGTPPALINGYILVPKDIYLVGSKVDYTCTEGFILLVLALLNALLVKPGLRSLDCAQVSNHNECSTLRSQFITIVLCLTLHFPPDARCTIDSLDEDVIASPKREVYGIGESVTLSCPEGRQLIGEATLMCDPSLNFSPDPADIKCSPVTGSQTRTSSLQCQPWEKSSRGKCVCKMPFECSSSLEVCVTTSRNRSPVLLNVCKMQSLQCLGKNHTMAEESSCMWPQRITTDCTNCHIWETCDDQTNACRCKESADCLTPGSNVCVQVGEDASAASQTMSEEPSKQTDLSISDEHLETALQLDEEPTDLRVDLPVLRPETTSLRAQEKYRMSACDSSPHCLDCDGAQVTFTPAAHGAQ</sequence>
<dbReference type="AlphaFoldDB" id="A0A7J5YP83"/>
<evidence type="ECO:0000259" key="5">
    <source>
        <dbReference type="PROSITE" id="PS50923"/>
    </source>
</evidence>
<dbReference type="InterPro" id="IPR003884">
    <property type="entry name" value="FacI_MAC"/>
</dbReference>
<reference evidence="6 7" key="1">
    <citation type="submission" date="2020-03" db="EMBL/GenBank/DDBJ databases">
        <title>Dissostichus mawsoni Genome sequencing and assembly.</title>
        <authorList>
            <person name="Park H."/>
        </authorList>
    </citation>
    <scope>NUCLEOTIDE SEQUENCE [LARGE SCALE GENOMIC DNA]</scope>
    <source>
        <strain evidence="6">DM0001</strain>
        <tissue evidence="6">Muscle</tissue>
    </source>
</reference>
<dbReference type="PROSITE" id="PS50923">
    <property type="entry name" value="SUSHI"/>
    <property type="match status" value="1"/>
</dbReference>
<dbReference type="Pfam" id="PF18434">
    <property type="entry name" value="Kazal_3"/>
    <property type="match status" value="1"/>
</dbReference>
<comment type="caution">
    <text evidence="6">The sequence shown here is derived from an EMBL/GenBank/DDBJ whole genome shotgun (WGS) entry which is preliminary data.</text>
</comment>
<dbReference type="CDD" id="cd00033">
    <property type="entry name" value="CCP"/>
    <property type="match status" value="2"/>
</dbReference>
<dbReference type="InterPro" id="IPR040729">
    <property type="entry name" value="Kazal_3"/>
</dbReference>
<name>A0A7J5YP83_DISMA</name>
<accession>A0A7J5YP83</accession>
<organism evidence="6 7">
    <name type="scientific">Dissostichus mawsoni</name>
    <name type="common">Antarctic cod</name>
    <dbReference type="NCBI Taxonomy" id="36200"/>
    <lineage>
        <taxon>Eukaryota</taxon>
        <taxon>Metazoa</taxon>
        <taxon>Chordata</taxon>
        <taxon>Craniata</taxon>
        <taxon>Vertebrata</taxon>
        <taxon>Euteleostomi</taxon>
        <taxon>Actinopterygii</taxon>
        <taxon>Neopterygii</taxon>
        <taxon>Teleostei</taxon>
        <taxon>Neoteleostei</taxon>
        <taxon>Acanthomorphata</taxon>
        <taxon>Eupercaria</taxon>
        <taxon>Perciformes</taxon>
        <taxon>Notothenioidei</taxon>
        <taxon>Nototheniidae</taxon>
        <taxon>Dissostichus</taxon>
    </lineage>
</organism>
<dbReference type="SMART" id="SM00057">
    <property type="entry name" value="FIMAC"/>
    <property type="match status" value="2"/>
</dbReference>
<keyword evidence="4" id="KW-0768">Sushi</keyword>
<dbReference type="OrthoDB" id="504708at2759"/>
<dbReference type="Gene3D" id="3.30.60.30">
    <property type="match status" value="2"/>
</dbReference>
<dbReference type="Proteomes" id="UP000518266">
    <property type="component" value="Unassembled WGS sequence"/>
</dbReference>
<dbReference type="Pfam" id="PF21330">
    <property type="entry name" value="Kazal_C7"/>
    <property type="match status" value="1"/>
</dbReference>
<protein>
    <recommendedName>
        <fullName evidence="5">Sushi domain-containing protein</fullName>
    </recommendedName>
</protein>
<evidence type="ECO:0000256" key="2">
    <source>
        <dbReference type="ARBA" id="ARBA00023157"/>
    </source>
</evidence>
<keyword evidence="7" id="KW-1185">Reference proteome</keyword>
<dbReference type="SUPFAM" id="SSF57535">
    <property type="entry name" value="Complement control module/SCR domain"/>
    <property type="match status" value="1"/>
</dbReference>
<feature type="domain" description="Sushi" evidence="5">
    <location>
        <begin position="110"/>
        <end position="171"/>
    </location>
</feature>